<dbReference type="Proteomes" id="UP001234297">
    <property type="component" value="Chromosome 4"/>
</dbReference>
<reference evidence="1 2" key="1">
    <citation type="journal article" date="2022" name="Hortic Res">
        <title>A haplotype resolved chromosomal level avocado genome allows analysis of novel avocado genes.</title>
        <authorList>
            <person name="Nath O."/>
            <person name="Fletcher S.J."/>
            <person name="Hayward A."/>
            <person name="Shaw L.M."/>
            <person name="Masouleh A.K."/>
            <person name="Furtado A."/>
            <person name="Henry R.J."/>
            <person name="Mitter N."/>
        </authorList>
    </citation>
    <scope>NUCLEOTIDE SEQUENCE [LARGE SCALE GENOMIC DNA]</scope>
    <source>
        <strain evidence="2">cv. Hass</strain>
    </source>
</reference>
<dbReference type="EMBL" id="CM056812">
    <property type="protein sequence ID" value="KAJ8617510.1"/>
    <property type="molecule type" value="Genomic_DNA"/>
</dbReference>
<protein>
    <submittedName>
        <fullName evidence="1">Uncharacterized protein</fullName>
    </submittedName>
</protein>
<evidence type="ECO:0000313" key="1">
    <source>
        <dbReference type="EMBL" id="KAJ8617510.1"/>
    </source>
</evidence>
<sequence length="81" mass="9089">MCAERNNNSSRIIVILIPTIAVAIILFIMVNFFRIRKKKTDTSAIDQLDGSATLLQIDFETIRVATGGVYLLGFTWITKVQ</sequence>
<comment type="caution">
    <text evidence="1">The sequence shown here is derived from an EMBL/GenBank/DDBJ whole genome shotgun (WGS) entry which is preliminary data.</text>
</comment>
<name>A0ACC2K8T4_PERAE</name>
<keyword evidence="2" id="KW-1185">Reference proteome</keyword>
<gene>
    <name evidence="1" type="ORF">MRB53_013696</name>
</gene>
<organism evidence="1 2">
    <name type="scientific">Persea americana</name>
    <name type="common">Avocado</name>
    <dbReference type="NCBI Taxonomy" id="3435"/>
    <lineage>
        <taxon>Eukaryota</taxon>
        <taxon>Viridiplantae</taxon>
        <taxon>Streptophyta</taxon>
        <taxon>Embryophyta</taxon>
        <taxon>Tracheophyta</taxon>
        <taxon>Spermatophyta</taxon>
        <taxon>Magnoliopsida</taxon>
        <taxon>Magnoliidae</taxon>
        <taxon>Laurales</taxon>
        <taxon>Lauraceae</taxon>
        <taxon>Persea</taxon>
    </lineage>
</organism>
<accession>A0ACC2K8T4</accession>
<evidence type="ECO:0000313" key="2">
    <source>
        <dbReference type="Proteomes" id="UP001234297"/>
    </source>
</evidence>
<proteinExistence type="predicted"/>